<accession>A0A8C3DEJ6</accession>
<reference evidence="7" key="3">
    <citation type="submission" date="2025-09" db="UniProtKB">
        <authorList>
            <consortium name="Ensembl"/>
        </authorList>
    </citation>
    <scope>IDENTIFICATION</scope>
</reference>
<dbReference type="GO" id="GO:0005743">
    <property type="term" value="C:mitochondrial inner membrane"/>
    <property type="evidence" value="ECO:0007669"/>
    <property type="project" value="UniProtKB-SubCell"/>
</dbReference>
<dbReference type="GO" id="GO:0097250">
    <property type="term" value="P:mitochondrial respirasome assembly"/>
    <property type="evidence" value="ECO:0007669"/>
    <property type="project" value="TreeGrafter"/>
</dbReference>
<keyword evidence="8" id="KW-1185">Reference proteome</keyword>
<name>A0A8C3DEJ6_CORMO</name>
<keyword evidence="4" id="KW-0809">Transit peptide</keyword>
<evidence type="ECO:0000256" key="4">
    <source>
        <dbReference type="ARBA" id="ARBA00022946"/>
    </source>
</evidence>
<evidence type="ECO:0000313" key="8">
    <source>
        <dbReference type="Proteomes" id="UP000694553"/>
    </source>
</evidence>
<reference evidence="7" key="2">
    <citation type="submission" date="2025-08" db="UniProtKB">
        <authorList>
            <consortium name="Ensembl"/>
        </authorList>
    </citation>
    <scope>IDENTIFICATION</scope>
</reference>
<dbReference type="PANTHER" id="PTHR10510">
    <property type="entry name" value="CYTOCHROME C OXIDASE POLYPEPTIDE 7A"/>
    <property type="match status" value="1"/>
</dbReference>
<dbReference type="FunFam" id="4.10.91.10:FF:000001">
    <property type="entry name" value="Cytochrome c oxidase subunit 7A1, mitochondrial"/>
    <property type="match status" value="1"/>
</dbReference>
<dbReference type="InterPro" id="IPR039297">
    <property type="entry name" value="COX7a"/>
</dbReference>
<dbReference type="AlphaFoldDB" id="A0A8C3DEJ6"/>
<dbReference type="SUPFAM" id="SSF81419">
    <property type="entry name" value="Mitochondrial cytochrome c oxidase subunit VIIa"/>
    <property type="match status" value="1"/>
</dbReference>
<dbReference type="Proteomes" id="UP000694553">
    <property type="component" value="Unassembled WGS sequence"/>
</dbReference>
<dbReference type="GO" id="GO:0002082">
    <property type="term" value="P:regulation of oxidative phosphorylation"/>
    <property type="evidence" value="ECO:0007669"/>
    <property type="project" value="TreeGrafter"/>
</dbReference>
<evidence type="ECO:0000313" key="7">
    <source>
        <dbReference type="Ensembl" id="ENSCMUP00000005355.1"/>
    </source>
</evidence>
<protein>
    <submittedName>
        <fullName evidence="7">Uncharacterized protein</fullName>
    </submittedName>
</protein>
<comment type="subcellular location">
    <subcellularLocation>
        <location evidence="1">Mitochondrion inner membrane</location>
    </subcellularLocation>
</comment>
<organism evidence="7 8">
    <name type="scientific">Corvus moneduloides</name>
    <name type="common">New Caledonian crow</name>
    <dbReference type="NCBI Taxonomy" id="1196302"/>
    <lineage>
        <taxon>Eukaryota</taxon>
        <taxon>Metazoa</taxon>
        <taxon>Chordata</taxon>
        <taxon>Craniata</taxon>
        <taxon>Vertebrata</taxon>
        <taxon>Euteleostomi</taxon>
        <taxon>Archelosauria</taxon>
        <taxon>Archosauria</taxon>
        <taxon>Dinosauria</taxon>
        <taxon>Saurischia</taxon>
        <taxon>Theropoda</taxon>
        <taxon>Coelurosauria</taxon>
        <taxon>Aves</taxon>
        <taxon>Neognathae</taxon>
        <taxon>Neoaves</taxon>
        <taxon>Telluraves</taxon>
        <taxon>Australaves</taxon>
        <taxon>Passeriformes</taxon>
        <taxon>Corvoidea</taxon>
        <taxon>Corvidae</taxon>
        <taxon>Corvus</taxon>
    </lineage>
</organism>
<proteinExistence type="inferred from homology"/>
<dbReference type="InterPro" id="IPR036539">
    <property type="entry name" value="Cyt_c_oxidase_su7a_sf"/>
</dbReference>
<dbReference type="GO" id="GO:0045277">
    <property type="term" value="C:respiratory chain complex IV"/>
    <property type="evidence" value="ECO:0007669"/>
    <property type="project" value="InterPro"/>
</dbReference>
<reference evidence="8" key="1">
    <citation type="submission" date="2019-10" db="EMBL/GenBank/DDBJ databases">
        <title>Corvus moneduloides (New Caledonian crow) genome, bCorMon1, primary haplotype.</title>
        <authorList>
            <person name="Rutz C."/>
            <person name="Fungtammasan C."/>
            <person name="Mountcastle J."/>
            <person name="Formenti G."/>
            <person name="Chow W."/>
            <person name="Howe K."/>
            <person name="Steele M.P."/>
            <person name="Fernandes J."/>
            <person name="Gilbert M.T.P."/>
            <person name="Fedrigo O."/>
            <person name="Jarvis E.D."/>
            <person name="Gemmell N."/>
        </authorList>
    </citation>
    <scope>NUCLEOTIDE SEQUENCE [LARGE SCALE GENOMIC DNA]</scope>
</reference>
<evidence type="ECO:0000256" key="5">
    <source>
        <dbReference type="ARBA" id="ARBA00023128"/>
    </source>
</evidence>
<dbReference type="PANTHER" id="PTHR10510:SF2">
    <property type="entry name" value="CYTOCHROME C OXIDASE SUBUNIT 7A-RELATED PROTEIN, MITOCHONDRIAL"/>
    <property type="match status" value="1"/>
</dbReference>
<comment type="similarity">
    <text evidence="2">Belongs to the cytochrome c oxidase VIIa family.</text>
</comment>
<keyword evidence="6" id="KW-0472">Membrane</keyword>
<keyword evidence="3" id="KW-0999">Mitochondrion inner membrane</keyword>
<dbReference type="InterPro" id="IPR003177">
    <property type="entry name" value="Cytc_oxidase_su7a_met"/>
</dbReference>
<dbReference type="Pfam" id="PF02238">
    <property type="entry name" value="COX7a"/>
    <property type="match status" value="1"/>
</dbReference>
<keyword evidence="5" id="KW-0496">Mitochondrion</keyword>
<dbReference type="GO" id="GO:0006123">
    <property type="term" value="P:mitochondrial electron transport, cytochrome c to oxygen"/>
    <property type="evidence" value="ECO:0007669"/>
    <property type="project" value="InterPro"/>
</dbReference>
<dbReference type="Gene3D" id="4.10.91.10">
    <property type="entry name" value="Cytochrome c oxidase, subunit VIIa"/>
    <property type="match status" value="1"/>
</dbReference>
<evidence type="ECO:0000256" key="3">
    <source>
        <dbReference type="ARBA" id="ARBA00022792"/>
    </source>
</evidence>
<evidence type="ECO:0000256" key="1">
    <source>
        <dbReference type="ARBA" id="ARBA00004273"/>
    </source>
</evidence>
<evidence type="ECO:0000256" key="6">
    <source>
        <dbReference type="ARBA" id="ARBA00023136"/>
    </source>
</evidence>
<dbReference type="Ensembl" id="ENSCMUT00000005777.2">
    <property type="protein sequence ID" value="ENSCMUP00000005355.1"/>
    <property type="gene ID" value="ENSCMUG00000003590.2"/>
</dbReference>
<gene>
    <name evidence="7" type="primary">LOC116441217</name>
</gene>
<sequence>MYYKFSGFAQRLVGATAAAAYTPQGLKPLVPTESPALIFGTSKPPSDLPAAESFLGKNKVPDLQKVFQRSDGLPVHLKRGVPDKMLYRTTMALTIGGTIYCLNKGDQMTIEQPTCFHDSHSFLCGCNQRAQLGSFLQNCSASYA</sequence>
<dbReference type="CDD" id="cd00928">
    <property type="entry name" value="Cyt_c_Oxidase_VIIa"/>
    <property type="match status" value="1"/>
</dbReference>
<evidence type="ECO:0000256" key="2">
    <source>
        <dbReference type="ARBA" id="ARBA00009331"/>
    </source>
</evidence>